<evidence type="ECO:0008006" key="4">
    <source>
        <dbReference type="Google" id="ProtNLM"/>
    </source>
</evidence>
<reference evidence="2" key="1">
    <citation type="submission" date="2022-06" db="EMBL/GenBank/DDBJ databases">
        <title>Aeoliella straminimaris, a novel planctomycete from sediments.</title>
        <authorList>
            <person name="Vitorino I.R."/>
            <person name="Lage O.M."/>
        </authorList>
    </citation>
    <scope>NUCLEOTIDE SEQUENCE</scope>
    <source>
        <strain evidence="2">ICT_H6.2</strain>
    </source>
</reference>
<dbReference type="AlphaFoldDB" id="A0A9X2JK03"/>
<feature type="chain" id="PRO_5040730963" description="PEP-CTERM protein-sorting domain-containing protein" evidence="1">
    <location>
        <begin position="22"/>
        <end position="217"/>
    </location>
</feature>
<evidence type="ECO:0000313" key="3">
    <source>
        <dbReference type="Proteomes" id="UP001155241"/>
    </source>
</evidence>
<protein>
    <recommendedName>
        <fullName evidence="4">PEP-CTERM protein-sorting domain-containing protein</fullName>
    </recommendedName>
</protein>
<evidence type="ECO:0000256" key="1">
    <source>
        <dbReference type="SAM" id="SignalP"/>
    </source>
</evidence>
<name>A0A9X2JK03_9BACT</name>
<gene>
    <name evidence="2" type="ORF">NG895_17160</name>
</gene>
<comment type="caution">
    <text evidence="2">The sequence shown here is derived from an EMBL/GenBank/DDBJ whole genome shotgun (WGS) entry which is preliminary data.</text>
</comment>
<accession>A0A9X2JK03</accession>
<keyword evidence="1" id="KW-0732">Signal</keyword>
<feature type="signal peptide" evidence="1">
    <location>
        <begin position="1"/>
        <end position="21"/>
    </location>
</feature>
<dbReference type="EMBL" id="JAMXLR010000061">
    <property type="protein sequence ID" value="MCO6045629.1"/>
    <property type="molecule type" value="Genomic_DNA"/>
</dbReference>
<organism evidence="2 3">
    <name type="scientific">Aeoliella straminimaris</name>
    <dbReference type="NCBI Taxonomy" id="2954799"/>
    <lineage>
        <taxon>Bacteria</taxon>
        <taxon>Pseudomonadati</taxon>
        <taxon>Planctomycetota</taxon>
        <taxon>Planctomycetia</taxon>
        <taxon>Pirellulales</taxon>
        <taxon>Lacipirellulaceae</taxon>
        <taxon>Aeoliella</taxon>
    </lineage>
</organism>
<dbReference type="Proteomes" id="UP001155241">
    <property type="component" value="Unassembled WGS sequence"/>
</dbReference>
<dbReference type="RefSeq" id="WP_252853744.1">
    <property type="nucleotide sequence ID" value="NZ_JAMXLR010000061.1"/>
</dbReference>
<sequence length="217" mass="23215">MKRVILLLAGLSAMGMSSSQAAIVGVETQPVSQSLLPGYTVLDVMIDFTDILRSQEMILTLSSGEVYQDPVGGSLPPNEAFLPFFPTFEFDTFVALGGATQQTSYPTVDAGLFAADIDMNSTYQFDTAGLNITWFALPGTDIPGQNDFMTARITLTNDAVGTLYYRGTTDGDDPNDVQVFELPVSGVPEPSSVLLACLAIVAVGYCRVKCVFSQPKL</sequence>
<keyword evidence="3" id="KW-1185">Reference proteome</keyword>
<evidence type="ECO:0000313" key="2">
    <source>
        <dbReference type="EMBL" id="MCO6045629.1"/>
    </source>
</evidence>
<proteinExistence type="predicted"/>